<sequence length="158" mass="17362">MIAIIMTGALLQAEPLPPETWKERNLPDTPVFPPCPLSEDIVVHSLMQVPVEVSTELNRFFKDSTPMSDAGGPFNSIDVVDGRVPSRRFLRAYQAGRYWVIWYELGGFASGLRTIALRRDELRRNGASTYQIAPGTAFAANLCIATRAILSGVRSAAP</sequence>
<proteinExistence type="predicted"/>
<organism evidence="1 2">
    <name type="scientific">Allosphingosinicella deserti</name>
    <dbReference type="NCBI Taxonomy" id="2116704"/>
    <lineage>
        <taxon>Bacteria</taxon>
        <taxon>Pseudomonadati</taxon>
        <taxon>Pseudomonadota</taxon>
        <taxon>Alphaproteobacteria</taxon>
        <taxon>Sphingomonadales</taxon>
        <taxon>Sphingomonadaceae</taxon>
        <taxon>Allosphingosinicella</taxon>
    </lineage>
</organism>
<reference evidence="1 2" key="1">
    <citation type="submission" date="2018-03" db="EMBL/GenBank/DDBJ databases">
        <title>The draft genome of Sphingosinicella sp. GL-C-18.</title>
        <authorList>
            <person name="Liu L."/>
            <person name="Li L."/>
            <person name="Liang L."/>
            <person name="Zhang X."/>
            <person name="Wang T."/>
        </authorList>
    </citation>
    <scope>NUCLEOTIDE SEQUENCE [LARGE SCALE GENOMIC DNA]</scope>
    <source>
        <strain evidence="1 2">GL-C-18</strain>
    </source>
</reference>
<accession>A0A2P7QRI4</accession>
<comment type="caution">
    <text evidence="1">The sequence shown here is derived from an EMBL/GenBank/DDBJ whole genome shotgun (WGS) entry which is preliminary data.</text>
</comment>
<protein>
    <submittedName>
        <fullName evidence="1">Uncharacterized protein</fullName>
    </submittedName>
</protein>
<dbReference type="Proteomes" id="UP000241167">
    <property type="component" value="Unassembled WGS sequence"/>
</dbReference>
<gene>
    <name evidence="1" type="ORF">C7I55_09420</name>
</gene>
<evidence type="ECO:0000313" key="2">
    <source>
        <dbReference type="Proteomes" id="UP000241167"/>
    </source>
</evidence>
<dbReference type="EMBL" id="PXYI01000003">
    <property type="protein sequence ID" value="PSJ40540.1"/>
    <property type="molecule type" value="Genomic_DNA"/>
</dbReference>
<dbReference type="RefSeq" id="WP_106512689.1">
    <property type="nucleotide sequence ID" value="NZ_PXYI01000003.1"/>
</dbReference>
<dbReference type="OrthoDB" id="7582696at2"/>
<name>A0A2P7QRI4_9SPHN</name>
<evidence type="ECO:0000313" key="1">
    <source>
        <dbReference type="EMBL" id="PSJ40540.1"/>
    </source>
</evidence>
<keyword evidence="2" id="KW-1185">Reference proteome</keyword>
<dbReference type="AlphaFoldDB" id="A0A2P7QRI4"/>